<evidence type="ECO:0000256" key="11">
    <source>
        <dbReference type="ARBA" id="ARBA00042948"/>
    </source>
</evidence>
<dbReference type="GO" id="GO:0007165">
    <property type="term" value="P:signal transduction"/>
    <property type="evidence" value="ECO:0007669"/>
    <property type="project" value="TreeGrafter"/>
</dbReference>
<dbReference type="InterPro" id="IPR020583">
    <property type="entry name" value="Inositol_monoP_metal-BS"/>
</dbReference>
<dbReference type="Ensembl" id="ENSBIXT00005008310.1">
    <property type="protein sequence ID" value="ENSBIXP00005030299.1"/>
    <property type="gene ID" value="ENSBIXG00005000859.1"/>
</dbReference>
<dbReference type="PROSITE" id="PS00629">
    <property type="entry name" value="IMP_1"/>
    <property type="match status" value="1"/>
</dbReference>
<evidence type="ECO:0000313" key="19">
    <source>
        <dbReference type="Proteomes" id="UP000429181"/>
    </source>
</evidence>
<evidence type="ECO:0000256" key="1">
    <source>
        <dbReference type="ARBA" id="ARBA00001946"/>
    </source>
</evidence>
<organism evidence="18 19">
    <name type="scientific">Bos indicus x Bos taurus</name>
    <name type="common">Hybrid cattle</name>
    <dbReference type="NCBI Taxonomy" id="30522"/>
    <lineage>
        <taxon>Eukaryota</taxon>
        <taxon>Metazoa</taxon>
        <taxon>Chordata</taxon>
        <taxon>Craniata</taxon>
        <taxon>Vertebrata</taxon>
        <taxon>Euteleostomi</taxon>
        <taxon>Mammalia</taxon>
        <taxon>Eutheria</taxon>
        <taxon>Laurasiatheria</taxon>
        <taxon>Artiodactyla</taxon>
        <taxon>Ruminantia</taxon>
        <taxon>Pecora</taxon>
        <taxon>Bovidae</taxon>
        <taxon>Bovinae</taxon>
        <taxon>Bos</taxon>
    </lineage>
</organism>
<dbReference type="PANTHER" id="PTHR20854:SF29">
    <property type="entry name" value="INOSITOL MONOPHOSPHATASE 2"/>
    <property type="match status" value="1"/>
</dbReference>
<gene>
    <name evidence="18" type="primary">IMPA2</name>
</gene>
<evidence type="ECO:0000256" key="16">
    <source>
        <dbReference type="ARBA" id="ARBA00049900"/>
    </source>
</evidence>
<feature type="binding site" evidence="17">
    <location>
        <position position="101"/>
    </location>
    <ligand>
        <name>Mg(2+)</name>
        <dbReference type="ChEBI" id="CHEBI:18420"/>
        <label>1</label>
        <note>catalytic</note>
    </ligand>
</feature>
<evidence type="ECO:0000256" key="10">
    <source>
        <dbReference type="ARBA" id="ARBA00041882"/>
    </source>
</evidence>
<dbReference type="Pfam" id="PF00459">
    <property type="entry name" value="Inositol_P"/>
    <property type="match status" value="1"/>
</dbReference>
<keyword evidence="7 17" id="KW-0460">Magnesium</keyword>
<reference evidence="18 19" key="1">
    <citation type="submission" date="2018-11" db="EMBL/GenBank/DDBJ databases">
        <title>Haplotype-resolved cattle genomes.</title>
        <authorList>
            <person name="Low W.Y."/>
            <person name="Tearle R."/>
            <person name="Bickhart D.M."/>
            <person name="Rosen B.D."/>
            <person name="Koren S."/>
            <person name="Rhie A."/>
            <person name="Hiendleder S."/>
            <person name="Phillippy A.M."/>
            <person name="Smith T.P.L."/>
            <person name="Williams J.L."/>
        </authorList>
    </citation>
    <scope>NUCLEOTIDE SEQUENCE [LARGE SCALE GENOMIC DNA]</scope>
</reference>
<comment type="pathway">
    <text evidence="2">Polyol metabolism; myo-inositol biosynthesis; myo-inositol from D-glucose 6-phosphate: step 2/2.</text>
</comment>
<comment type="similarity">
    <text evidence="3">Belongs to the inositol monophosphatase superfamily.</text>
</comment>
<dbReference type="GO" id="GO:0008934">
    <property type="term" value="F:inositol monophosphate 1-phosphatase activity"/>
    <property type="evidence" value="ECO:0007669"/>
    <property type="project" value="InterPro"/>
</dbReference>
<feature type="binding site" evidence="17">
    <location>
        <position position="231"/>
    </location>
    <ligand>
        <name>Mg(2+)</name>
        <dbReference type="ChEBI" id="CHEBI:18420"/>
        <label>1</label>
        <note>catalytic</note>
    </ligand>
</feature>
<evidence type="ECO:0000256" key="4">
    <source>
        <dbReference type="ARBA" id="ARBA00013106"/>
    </source>
</evidence>
<comment type="catalytic activity">
    <reaction evidence="14">
        <text>D-glucose 6-phosphate + H2O = D-glucose + phosphate</text>
        <dbReference type="Rhea" id="RHEA:16689"/>
        <dbReference type="ChEBI" id="CHEBI:4167"/>
        <dbReference type="ChEBI" id="CHEBI:15377"/>
        <dbReference type="ChEBI" id="CHEBI:43474"/>
        <dbReference type="ChEBI" id="CHEBI:61548"/>
    </reaction>
    <physiologicalReaction direction="left-to-right" evidence="14">
        <dbReference type="Rhea" id="RHEA:16690"/>
    </physiologicalReaction>
</comment>
<dbReference type="EC" id="3.1.3.25" evidence="4"/>
<dbReference type="PRINTS" id="PR00378">
    <property type="entry name" value="LIIMPHPHTASE"/>
</dbReference>
<evidence type="ECO:0000256" key="12">
    <source>
        <dbReference type="ARBA" id="ARBA00043003"/>
    </source>
</evidence>
<evidence type="ECO:0000256" key="8">
    <source>
        <dbReference type="ARBA" id="ARBA00038952"/>
    </source>
</evidence>
<evidence type="ECO:0000256" key="3">
    <source>
        <dbReference type="ARBA" id="ARBA00009759"/>
    </source>
</evidence>
<dbReference type="Gene3D" id="3.40.190.80">
    <property type="match status" value="1"/>
</dbReference>
<evidence type="ECO:0000256" key="6">
    <source>
        <dbReference type="ARBA" id="ARBA00022801"/>
    </source>
</evidence>
<dbReference type="GO" id="GO:0006021">
    <property type="term" value="P:inositol biosynthetic process"/>
    <property type="evidence" value="ECO:0007669"/>
    <property type="project" value="UniProtKB-UniPathway"/>
</dbReference>
<dbReference type="GO" id="GO:0046854">
    <property type="term" value="P:phosphatidylinositol phosphate biosynthetic process"/>
    <property type="evidence" value="ECO:0007669"/>
    <property type="project" value="InterPro"/>
</dbReference>
<dbReference type="FunFam" id="3.40.190.80:FF:000002">
    <property type="entry name" value="Inositol-1-monophosphatase"/>
    <property type="match status" value="1"/>
</dbReference>
<dbReference type="UniPathway" id="UPA00823">
    <property type="reaction ID" value="UER00788"/>
</dbReference>
<evidence type="ECO:0000256" key="9">
    <source>
        <dbReference type="ARBA" id="ARBA00040281"/>
    </source>
</evidence>
<evidence type="ECO:0000256" key="15">
    <source>
        <dbReference type="ARBA" id="ARBA00049894"/>
    </source>
</evidence>
<feature type="binding site" evidence="17">
    <location>
        <position position="81"/>
    </location>
    <ligand>
        <name>Mg(2+)</name>
        <dbReference type="ChEBI" id="CHEBI:18420"/>
        <label>1</label>
        <note>catalytic</note>
    </ligand>
</feature>
<dbReference type="InterPro" id="IPR020552">
    <property type="entry name" value="Inositol_monoPase_Li-sen"/>
</dbReference>
<reference evidence="18" key="2">
    <citation type="submission" date="2025-08" db="UniProtKB">
        <authorList>
            <consortium name="Ensembl"/>
        </authorList>
    </citation>
    <scope>IDENTIFICATION</scope>
</reference>
<evidence type="ECO:0000256" key="13">
    <source>
        <dbReference type="ARBA" id="ARBA00049868"/>
    </source>
</evidence>
<comment type="cofactor">
    <cofactor evidence="1 17">
        <name>Mg(2+)</name>
        <dbReference type="ChEBI" id="CHEBI:18420"/>
    </cofactor>
</comment>
<evidence type="ECO:0000256" key="7">
    <source>
        <dbReference type="ARBA" id="ARBA00022842"/>
    </source>
</evidence>
<comment type="catalytic activity">
    <reaction evidence="16">
        <text>scyllo-inositol 1-phosphate + H2O = scyllo-inositol + phosphate</text>
        <dbReference type="Rhea" id="RHEA:82131"/>
        <dbReference type="ChEBI" id="CHEBI:10642"/>
        <dbReference type="ChEBI" id="CHEBI:15377"/>
        <dbReference type="ChEBI" id="CHEBI:43474"/>
        <dbReference type="ChEBI" id="CHEBI:232087"/>
    </reaction>
    <physiologicalReaction direction="left-to-right" evidence="16">
        <dbReference type="Rhea" id="RHEA:82132"/>
    </physiologicalReaction>
</comment>
<evidence type="ECO:0000256" key="17">
    <source>
        <dbReference type="PIRSR" id="PIRSR600760-2"/>
    </source>
</evidence>
<comment type="catalytic activity">
    <reaction evidence="13">
        <text>beta-D-fructose 1-phosphate + H2O = D-fructose + phosphate</text>
        <dbReference type="Rhea" id="RHEA:35603"/>
        <dbReference type="ChEBI" id="CHEBI:15377"/>
        <dbReference type="ChEBI" id="CHEBI:37721"/>
        <dbReference type="ChEBI" id="CHEBI:43474"/>
        <dbReference type="ChEBI" id="CHEBI:138881"/>
    </reaction>
    <physiologicalReaction direction="left-to-right" evidence="13">
        <dbReference type="Rhea" id="RHEA:35604"/>
    </physiologicalReaction>
</comment>
<keyword evidence="6" id="KW-0378">Hydrolase</keyword>
<sequence length="458" mass="49243">MKASGEDGEAPAGGPWEECFEAAVQLALRAGQIIRKALSEEKRVSTKTSAADLVTETDHVVEALILQELQTRFPSHRFIAEEAAAAGAKCVLTPSPTWIVDPIDGTCNFVHRFPTVAVSIGFAVNQELEFGVIYHCTEERLYTGRRGQGAFCNGQRLRVSGETDLSKALVLTEIGPRRDPATLKLFLSNMERLLHAGAHGVRVIGSSTLALCHLAAGTADAYYQFGLHCWDLAAATVIIREAGGVVMDTSGELGRQAALHPQGCVPRRDAQAQTDILPPLLTDRSGRQWARPEGFSRCLVWKWTQGQDSGGVGGGQAVFSKLSRPPRPQSWPCAPQSNDEILGGDPRGDLSLCLEVTTLVIGPTGASPAPETPMQPPLTSGFLWSLFSPTFAPEPVVDMPGSQITSGACAGLSLLLLLLGAWWNCRGVGHDVKTRWLWVSRKGRPITAEDMSVLYVST</sequence>
<evidence type="ECO:0000313" key="18">
    <source>
        <dbReference type="Ensembl" id="ENSBIXP00005030299.1"/>
    </source>
</evidence>
<dbReference type="PRINTS" id="PR00377">
    <property type="entry name" value="IMPHPHTASES"/>
</dbReference>
<comment type="catalytic activity">
    <reaction evidence="15">
        <text>alpha-D-galactose 1-phosphate + H2O = D-galactose + phosphate</text>
        <dbReference type="Rhea" id="RHEA:29315"/>
        <dbReference type="ChEBI" id="CHEBI:4139"/>
        <dbReference type="ChEBI" id="CHEBI:15377"/>
        <dbReference type="ChEBI" id="CHEBI:43474"/>
        <dbReference type="ChEBI" id="CHEBI:58336"/>
        <dbReference type="EC" id="3.1.3.94"/>
    </reaction>
    <physiologicalReaction direction="left-to-right" evidence="15">
        <dbReference type="Rhea" id="RHEA:29316"/>
    </physiologicalReaction>
</comment>
<dbReference type="CDD" id="cd01639">
    <property type="entry name" value="IMPase"/>
    <property type="match status" value="1"/>
</dbReference>
<dbReference type="PROSITE" id="PS00630">
    <property type="entry name" value="IMP_2"/>
    <property type="match status" value="1"/>
</dbReference>
<name>A0A4W2HDL6_BOBOX</name>
<proteinExistence type="inferred from homology"/>
<dbReference type="Proteomes" id="UP000429181">
    <property type="component" value="Chromosome 24"/>
</dbReference>
<accession>A0A4W2HDL6</accession>
<dbReference type="EC" id="3.1.3.94" evidence="8"/>
<feature type="binding site" evidence="17">
    <location>
        <position position="103"/>
    </location>
    <ligand>
        <name>Mg(2+)</name>
        <dbReference type="ChEBI" id="CHEBI:18420"/>
        <label>1</label>
        <note>catalytic</note>
    </ligand>
</feature>
<dbReference type="InterPro" id="IPR000760">
    <property type="entry name" value="Inositol_monophosphatase-like"/>
</dbReference>
<evidence type="ECO:0000256" key="14">
    <source>
        <dbReference type="ARBA" id="ARBA00049888"/>
    </source>
</evidence>
<dbReference type="GO" id="GO:0046872">
    <property type="term" value="F:metal ion binding"/>
    <property type="evidence" value="ECO:0007669"/>
    <property type="project" value="UniProtKB-KW"/>
</dbReference>
<evidence type="ECO:0000256" key="2">
    <source>
        <dbReference type="ARBA" id="ARBA00005152"/>
    </source>
</evidence>
<dbReference type="PANTHER" id="PTHR20854">
    <property type="entry name" value="INOSITOL MONOPHOSPHATASE"/>
    <property type="match status" value="1"/>
</dbReference>
<evidence type="ECO:0000256" key="5">
    <source>
        <dbReference type="ARBA" id="ARBA00022723"/>
    </source>
</evidence>
<dbReference type="GeneTree" id="ENSGT00940000160536"/>
<protein>
    <recommendedName>
        <fullName evidence="9">Inositol monophosphatase 1</fullName>
        <ecNumber evidence="4">3.1.3.25</ecNumber>
        <ecNumber evidence="8">3.1.3.94</ecNumber>
    </recommendedName>
    <alternativeName>
        <fullName evidence="12">D-galactose 1-phosphate phosphatase</fullName>
    </alternativeName>
    <alternativeName>
        <fullName evidence="11">Inositol-1(or 4)-monophosphatase 1</fullName>
    </alternativeName>
    <alternativeName>
        <fullName evidence="10">Lithium-sensitive myo-inositol monophosphatase A1</fullName>
    </alternativeName>
</protein>
<dbReference type="InterPro" id="IPR033942">
    <property type="entry name" value="IMPase"/>
</dbReference>
<dbReference type="SUPFAM" id="SSF56655">
    <property type="entry name" value="Carbohydrate phosphatase"/>
    <property type="match status" value="1"/>
</dbReference>
<dbReference type="AlphaFoldDB" id="A0A4W2HDL6"/>
<feature type="binding site" evidence="17">
    <location>
        <position position="104"/>
    </location>
    <ligand>
        <name>Mg(2+)</name>
        <dbReference type="ChEBI" id="CHEBI:18420"/>
        <label>1</label>
        <note>catalytic</note>
    </ligand>
</feature>
<dbReference type="Gene3D" id="3.30.540.10">
    <property type="entry name" value="Fructose-1,6-Bisphosphatase, subunit A, domain 1"/>
    <property type="match status" value="1"/>
</dbReference>
<dbReference type="FunFam" id="3.30.540.10:FF:000004">
    <property type="entry name" value="Inositol-1-monophosphatase"/>
    <property type="match status" value="1"/>
</dbReference>
<dbReference type="InterPro" id="IPR020550">
    <property type="entry name" value="Inositol_monophosphatase_CS"/>
</dbReference>
<keyword evidence="5 17" id="KW-0479">Metal-binding</keyword>